<organism evidence="1 2">
    <name type="scientific">Meloidogyne enterolobii</name>
    <name type="common">Root-knot nematode worm</name>
    <name type="synonym">Meloidogyne mayaguensis</name>
    <dbReference type="NCBI Taxonomy" id="390850"/>
    <lineage>
        <taxon>Eukaryota</taxon>
        <taxon>Metazoa</taxon>
        <taxon>Ecdysozoa</taxon>
        <taxon>Nematoda</taxon>
        <taxon>Chromadorea</taxon>
        <taxon>Rhabditida</taxon>
        <taxon>Tylenchina</taxon>
        <taxon>Tylenchomorpha</taxon>
        <taxon>Tylenchoidea</taxon>
        <taxon>Meloidogynidae</taxon>
        <taxon>Meloidogyninae</taxon>
        <taxon>Meloidogyne</taxon>
    </lineage>
</organism>
<gene>
    <name evidence="1" type="ORF">MENTE1834_LOCUS21517</name>
</gene>
<reference evidence="1" key="1">
    <citation type="submission" date="2023-11" db="EMBL/GenBank/DDBJ databases">
        <authorList>
            <person name="Poullet M."/>
        </authorList>
    </citation>
    <scope>NUCLEOTIDE SEQUENCE</scope>
    <source>
        <strain evidence="1">E1834</strain>
    </source>
</reference>
<proteinExistence type="predicted"/>
<evidence type="ECO:0000313" key="2">
    <source>
        <dbReference type="Proteomes" id="UP001497535"/>
    </source>
</evidence>
<accession>A0ACB0Z8I2</accession>
<name>A0ACB0Z8I2_MELEN</name>
<dbReference type="Proteomes" id="UP001497535">
    <property type="component" value="Unassembled WGS sequence"/>
</dbReference>
<comment type="caution">
    <text evidence="1">The sequence shown here is derived from an EMBL/GenBank/DDBJ whole genome shotgun (WGS) entry which is preliminary data.</text>
</comment>
<dbReference type="EMBL" id="CAVMJV010000027">
    <property type="protein sequence ID" value="CAK5074752.1"/>
    <property type="molecule type" value="Genomic_DNA"/>
</dbReference>
<evidence type="ECO:0000313" key="1">
    <source>
        <dbReference type="EMBL" id="CAK5074752.1"/>
    </source>
</evidence>
<sequence length="245" mass="28666">MAPQDCLYKFMHVDYEIVAVKGYDVNAERVLISKSNYSFEDEEKLGLRACEFGALLASDGSLHLQCFVKIEAFNLNADIQKKYKELFEQANWTDYQIQVISEENEVEVINVHKSILSNYGIFQAKFRSNPTQNQMRITDSSAIAVKCFLLYLYCGEIQTELWDEYCFEILILADKFVIESLRHNAECYVASKISDLDDIYRLCEALEKIEACRRFIQENQEGVDNEFWNKIRDKWPRALELLRGR</sequence>
<protein>
    <submittedName>
        <fullName evidence="1">Uncharacterized protein</fullName>
    </submittedName>
</protein>
<keyword evidence="2" id="KW-1185">Reference proteome</keyword>